<dbReference type="CDD" id="cd09272">
    <property type="entry name" value="RNase_HI_RT_Ty1"/>
    <property type="match status" value="1"/>
</dbReference>
<dbReference type="InterPro" id="IPR025724">
    <property type="entry name" value="GAG-pre-integrase_dom"/>
</dbReference>
<organism evidence="3 5">
    <name type="scientific">Cucumis melo var. makuwa</name>
    <name type="common">Oriental melon</name>
    <dbReference type="NCBI Taxonomy" id="1194695"/>
    <lineage>
        <taxon>Eukaryota</taxon>
        <taxon>Viridiplantae</taxon>
        <taxon>Streptophyta</taxon>
        <taxon>Embryophyta</taxon>
        <taxon>Tracheophyta</taxon>
        <taxon>Spermatophyta</taxon>
        <taxon>Magnoliopsida</taxon>
        <taxon>eudicotyledons</taxon>
        <taxon>Gunneridae</taxon>
        <taxon>Pentapetalae</taxon>
        <taxon>rosids</taxon>
        <taxon>fabids</taxon>
        <taxon>Cucurbitales</taxon>
        <taxon>Cucurbitaceae</taxon>
        <taxon>Benincaseae</taxon>
        <taxon>Cucumis</taxon>
    </lineage>
</organism>
<name>A0A5D3DBP8_CUCMM</name>
<dbReference type="AlphaFoldDB" id="A0A5D3DBP8"/>
<dbReference type="Pfam" id="PF13976">
    <property type="entry name" value="gag_pre-integrs"/>
    <property type="match status" value="1"/>
</dbReference>
<dbReference type="OrthoDB" id="1751483at2759"/>
<comment type="caution">
    <text evidence="3">The sequence shown here is derived from an EMBL/GenBank/DDBJ whole genome shotgun (WGS) entry which is preliminary data.</text>
</comment>
<protein>
    <submittedName>
        <fullName evidence="3">Integrase</fullName>
    </submittedName>
</protein>
<feature type="domain" description="GAG-pre-integrase" evidence="1">
    <location>
        <begin position="61"/>
        <end position="116"/>
    </location>
</feature>
<dbReference type="PANTHER" id="PTHR42648">
    <property type="entry name" value="TRANSPOSASE, PUTATIVE-RELATED"/>
    <property type="match status" value="1"/>
</dbReference>
<dbReference type="EMBL" id="SSTD01005945">
    <property type="protein sequence ID" value="TYK20993.1"/>
    <property type="molecule type" value="Genomic_DNA"/>
</dbReference>
<dbReference type="PANTHER" id="PTHR42648:SF18">
    <property type="entry name" value="RETROTRANSPOSON, UNCLASSIFIED-LIKE PROTEIN"/>
    <property type="match status" value="1"/>
</dbReference>
<dbReference type="Proteomes" id="UP000321947">
    <property type="component" value="Unassembled WGS sequence"/>
</dbReference>
<accession>A0A5D3DBP8</accession>
<evidence type="ECO:0000313" key="3">
    <source>
        <dbReference type="EMBL" id="TYK20993.1"/>
    </source>
</evidence>
<dbReference type="InterPro" id="IPR039537">
    <property type="entry name" value="Retrotran_Ty1/copia-like"/>
</dbReference>
<evidence type="ECO:0000313" key="4">
    <source>
        <dbReference type="Proteomes" id="UP000321393"/>
    </source>
</evidence>
<reference evidence="4 5" key="1">
    <citation type="submission" date="2019-08" db="EMBL/GenBank/DDBJ databases">
        <title>Draft genome sequences of two oriental melons (Cucumis melo L. var makuwa).</title>
        <authorList>
            <person name="Kwon S.-Y."/>
        </authorList>
    </citation>
    <scope>NUCLEOTIDE SEQUENCE [LARGE SCALE GENOMIC DNA]</scope>
    <source>
        <strain evidence="5">cv. Chang Bougi</strain>
        <strain evidence="4">cv. SW 3</strain>
        <tissue evidence="3">Leaf</tissue>
    </source>
</reference>
<evidence type="ECO:0000313" key="2">
    <source>
        <dbReference type="EMBL" id="KAA0057601.1"/>
    </source>
</evidence>
<evidence type="ECO:0000313" key="5">
    <source>
        <dbReference type="Proteomes" id="UP000321947"/>
    </source>
</evidence>
<evidence type="ECO:0000259" key="1">
    <source>
        <dbReference type="Pfam" id="PF13976"/>
    </source>
</evidence>
<sequence length="407" mass="46736">MWWKMNATTDPNPQSTSNVVENEVLALHEEVVYHNLKVSGTPLMEGRRMDSIYVMSAETAYVNKMQKNEIADLWHTRLSHVSYNKLKTTINKSMLKGLPQLDIRKDMVCVGCQYGKAHQLPFKKSKFRAKQPLELVYSDVFGPVKQSLIGGMHYMVTFIDDFSSQQLDTYESLVVYAMYPYQIIWESSLISKQSNVSLLDMTTKEKGGEKSTKDDKSFKEGSKEEISQYGLDYDETFSPVAKLTTVRVLLGLAARFLVESGFTVASADSSLFVKAQDSKEIMIHDDQLLGTCLNLVVEQFLSVARDNQQLPYLPQRQSIEQQPWQHKRIFRLAENPVFHARTKHVEVHYHFIRENVLQEEIEMKPIKTEDQIANIFTKGLPATKHMKFLHQLGMIERPRIVSVEGEC</sequence>
<dbReference type="EMBL" id="SSTE01007192">
    <property type="protein sequence ID" value="KAA0057601.1"/>
    <property type="molecule type" value="Genomic_DNA"/>
</dbReference>
<proteinExistence type="predicted"/>
<gene>
    <name evidence="3" type="ORF">E5676_scaffold328G00200</name>
    <name evidence="2" type="ORF">E6C27_scaffold497G00780</name>
</gene>
<dbReference type="Proteomes" id="UP000321393">
    <property type="component" value="Unassembled WGS sequence"/>
</dbReference>